<keyword evidence="1 4" id="KW-0489">Methyltransferase</keyword>
<dbReference type="Pfam" id="PF13578">
    <property type="entry name" value="Methyltransf_24"/>
    <property type="match status" value="1"/>
</dbReference>
<protein>
    <submittedName>
        <fullName evidence="4">Class I SAM-dependent methyltransferase</fullName>
        <ecNumber evidence="4">2.1.1.-</ecNumber>
    </submittedName>
</protein>
<accession>A0ABW6BMP4</accession>
<dbReference type="PANTHER" id="PTHR10509:SF14">
    <property type="entry name" value="CAFFEOYL-COA O-METHYLTRANSFERASE 3-RELATED"/>
    <property type="match status" value="1"/>
</dbReference>
<gene>
    <name evidence="4" type="ORF">ACFS7Z_02065</name>
</gene>
<dbReference type="EC" id="2.1.1.-" evidence="4"/>
<evidence type="ECO:0000256" key="1">
    <source>
        <dbReference type="ARBA" id="ARBA00022603"/>
    </source>
</evidence>
<dbReference type="InterPro" id="IPR002935">
    <property type="entry name" value="SAM_O-MeTrfase"/>
</dbReference>
<dbReference type="EMBL" id="JBHUOX010000001">
    <property type="protein sequence ID" value="MFD2999129.1"/>
    <property type="molecule type" value="Genomic_DNA"/>
</dbReference>
<reference evidence="5" key="1">
    <citation type="journal article" date="2019" name="Int. J. Syst. Evol. Microbiol.">
        <title>The Global Catalogue of Microorganisms (GCM) 10K type strain sequencing project: providing services to taxonomists for standard genome sequencing and annotation.</title>
        <authorList>
            <consortium name="The Broad Institute Genomics Platform"/>
            <consortium name="The Broad Institute Genome Sequencing Center for Infectious Disease"/>
            <person name="Wu L."/>
            <person name="Ma J."/>
        </authorList>
    </citation>
    <scope>NUCLEOTIDE SEQUENCE [LARGE SCALE GENOMIC DNA]</scope>
    <source>
        <strain evidence="5">KCTC 23984</strain>
    </source>
</reference>
<dbReference type="RefSeq" id="WP_377480125.1">
    <property type="nucleotide sequence ID" value="NZ_JBHUOX010000001.1"/>
</dbReference>
<dbReference type="GO" id="GO:0032259">
    <property type="term" value="P:methylation"/>
    <property type="evidence" value="ECO:0007669"/>
    <property type="project" value="UniProtKB-KW"/>
</dbReference>
<dbReference type="Gene3D" id="3.40.50.150">
    <property type="entry name" value="Vaccinia Virus protein VP39"/>
    <property type="match status" value="1"/>
</dbReference>
<dbReference type="SUPFAM" id="SSF53335">
    <property type="entry name" value="S-adenosyl-L-methionine-dependent methyltransferases"/>
    <property type="match status" value="1"/>
</dbReference>
<evidence type="ECO:0000256" key="3">
    <source>
        <dbReference type="ARBA" id="ARBA00022691"/>
    </source>
</evidence>
<dbReference type="InterPro" id="IPR050362">
    <property type="entry name" value="Cation-dep_OMT"/>
</dbReference>
<evidence type="ECO:0000313" key="4">
    <source>
        <dbReference type="EMBL" id="MFD2999129.1"/>
    </source>
</evidence>
<keyword evidence="2 4" id="KW-0808">Transferase</keyword>
<sequence>MNTLLEEIFTSQQFKNSKGEIVKIHSETNKEQCKYLQRIIKDNEFSKSIEIGFAYGVSTLAITEAIANNNGKHVVIDKFQNSGGWNGNGLELINTAGFKEHVDFHEQYCYEALPKLMLEGKKFDFAYIDSTKQFDWIFINFFYLDKMLDLNGIIVFDDVIFPGIRKVLRFIARLPNYKVYSQHPKNYLPSLARRSASFLSALPNSEKFFRDDLLTSDYQMGVNSGCVAVKKVDEDNRNWDWHVDF</sequence>
<dbReference type="Proteomes" id="UP001597641">
    <property type="component" value="Unassembled WGS sequence"/>
</dbReference>
<evidence type="ECO:0000313" key="5">
    <source>
        <dbReference type="Proteomes" id="UP001597641"/>
    </source>
</evidence>
<name>A0ABW6BMP4_9BACT</name>
<organism evidence="4 5">
    <name type="scientific">Pontibacter toksunensis</name>
    <dbReference type="NCBI Taxonomy" id="1332631"/>
    <lineage>
        <taxon>Bacteria</taxon>
        <taxon>Pseudomonadati</taxon>
        <taxon>Bacteroidota</taxon>
        <taxon>Cytophagia</taxon>
        <taxon>Cytophagales</taxon>
        <taxon>Hymenobacteraceae</taxon>
        <taxon>Pontibacter</taxon>
    </lineage>
</organism>
<evidence type="ECO:0000256" key="2">
    <source>
        <dbReference type="ARBA" id="ARBA00022679"/>
    </source>
</evidence>
<keyword evidence="5" id="KW-1185">Reference proteome</keyword>
<comment type="caution">
    <text evidence="4">The sequence shown here is derived from an EMBL/GenBank/DDBJ whole genome shotgun (WGS) entry which is preliminary data.</text>
</comment>
<dbReference type="GO" id="GO:0008168">
    <property type="term" value="F:methyltransferase activity"/>
    <property type="evidence" value="ECO:0007669"/>
    <property type="project" value="UniProtKB-KW"/>
</dbReference>
<proteinExistence type="predicted"/>
<dbReference type="PANTHER" id="PTHR10509">
    <property type="entry name" value="O-METHYLTRANSFERASE-RELATED"/>
    <property type="match status" value="1"/>
</dbReference>
<dbReference type="InterPro" id="IPR029063">
    <property type="entry name" value="SAM-dependent_MTases_sf"/>
</dbReference>
<keyword evidence="3" id="KW-0949">S-adenosyl-L-methionine</keyword>
<dbReference type="PROSITE" id="PS51682">
    <property type="entry name" value="SAM_OMT_I"/>
    <property type="match status" value="1"/>
</dbReference>